<dbReference type="EMBL" id="JACVQF010000213">
    <property type="protein sequence ID" value="MBD0422521.1"/>
    <property type="molecule type" value="Genomic_DNA"/>
</dbReference>
<keyword evidence="2" id="KW-1185">Reference proteome</keyword>
<gene>
    <name evidence="1" type="ORF">H0H10_25735</name>
</gene>
<evidence type="ECO:0000313" key="2">
    <source>
        <dbReference type="Proteomes" id="UP000621210"/>
    </source>
</evidence>
<evidence type="ECO:0000313" key="1">
    <source>
        <dbReference type="EMBL" id="MBD0422521.1"/>
    </source>
</evidence>
<protein>
    <submittedName>
        <fullName evidence="1">DinB family protein</fullName>
    </submittedName>
</protein>
<reference evidence="1" key="1">
    <citation type="submission" date="2020-09" db="EMBL/GenBank/DDBJ databases">
        <title>Streptomyces grisecoloratus sp. nov., isolated from cotton soil.</title>
        <authorList>
            <person name="Xing L."/>
        </authorList>
    </citation>
    <scope>NUCLEOTIDE SEQUENCE</scope>
    <source>
        <strain evidence="1">TRM S81-3</strain>
    </source>
</reference>
<dbReference type="Proteomes" id="UP000621210">
    <property type="component" value="Unassembled WGS sequence"/>
</dbReference>
<sequence length="170" mass="19667">MTTERREPANDADERTMLEGWLDYHRSTLAWKCEGLTDAQLRTASVAPSGLSLMGLVRHMAEVERSWFRRVLADEDAGPIYYGDEDPDGEFRLTEGDTWQEAYTTWQTEIAIARRHAAGFRLDEMSRGRHRRTGERFSLRWIHTHMIEEYARHNGHADLIRECIDGATGD</sequence>
<dbReference type="AlphaFoldDB" id="A0A926L6K8"/>
<dbReference type="InterPro" id="IPR034660">
    <property type="entry name" value="DinB/YfiT-like"/>
</dbReference>
<dbReference type="RefSeq" id="WP_188183497.1">
    <property type="nucleotide sequence ID" value="NZ_JACVQF010000213.1"/>
</dbReference>
<accession>A0A926L6K8</accession>
<comment type="caution">
    <text evidence="1">The sequence shown here is derived from an EMBL/GenBank/DDBJ whole genome shotgun (WGS) entry which is preliminary data.</text>
</comment>
<dbReference type="Gene3D" id="1.20.120.450">
    <property type="entry name" value="dinb family like domain"/>
    <property type="match status" value="1"/>
</dbReference>
<dbReference type="SUPFAM" id="SSF109854">
    <property type="entry name" value="DinB/YfiT-like putative metalloenzymes"/>
    <property type="match status" value="1"/>
</dbReference>
<dbReference type="InterPro" id="IPR007061">
    <property type="entry name" value="MST-like"/>
</dbReference>
<organism evidence="1 2">
    <name type="scientific">Streptomyces griseicoloratus</name>
    <dbReference type="NCBI Taxonomy" id="2752516"/>
    <lineage>
        <taxon>Bacteria</taxon>
        <taxon>Bacillati</taxon>
        <taxon>Actinomycetota</taxon>
        <taxon>Actinomycetes</taxon>
        <taxon>Kitasatosporales</taxon>
        <taxon>Streptomycetaceae</taxon>
        <taxon>Streptomyces</taxon>
    </lineage>
</organism>
<name>A0A926L6K8_9ACTN</name>
<proteinExistence type="predicted"/>
<reference evidence="1" key="2">
    <citation type="submission" date="2020-09" db="EMBL/GenBank/DDBJ databases">
        <authorList>
            <person name="Luo X."/>
        </authorList>
    </citation>
    <scope>NUCLEOTIDE SEQUENCE</scope>
    <source>
        <strain evidence="1">TRM S81-3</strain>
    </source>
</reference>
<dbReference type="Pfam" id="PF04978">
    <property type="entry name" value="MST"/>
    <property type="match status" value="1"/>
</dbReference>